<dbReference type="AlphaFoldDB" id="A0A6H5HHN7"/>
<gene>
    <name evidence="2" type="ORF">NTEN_LOCUS20660</name>
    <name evidence="3" type="ORF">NTEN_LOCUS20662</name>
</gene>
<name>A0A6H5HHN7_9HEMI</name>
<reference evidence="2 4" key="1">
    <citation type="submission" date="2020-02" db="EMBL/GenBank/DDBJ databases">
        <authorList>
            <person name="Ferguson B K."/>
        </authorList>
    </citation>
    <scope>NUCLEOTIDE SEQUENCE [LARGE SCALE GENOMIC DNA]</scope>
</reference>
<protein>
    <submittedName>
        <fullName evidence="2">Uncharacterized protein</fullName>
    </submittedName>
</protein>
<dbReference type="Proteomes" id="UP000479000">
    <property type="component" value="Unassembled WGS sequence"/>
</dbReference>
<feature type="compositionally biased region" description="Polar residues" evidence="1">
    <location>
        <begin position="38"/>
        <end position="52"/>
    </location>
</feature>
<accession>A0A6H5HHN7</accession>
<sequence>MFETDTYWNSIRNSYVRNNTSTPKPQLRRENATKKRTILSSANLRSGSNRAPSRQDYRGSLFIYGQMVSPRGSIIGPDTIYGRIIPFIFRACKREHHDL</sequence>
<evidence type="ECO:0000313" key="3">
    <source>
        <dbReference type="EMBL" id="CAB0016489.1"/>
    </source>
</evidence>
<evidence type="ECO:0000256" key="1">
    <source>
        <dbReference type="SAM" id="MobiDB-lite"/>
    </source>
</evidence>
<proteinExistence type="predicted"/>
<dbReference type="EMBL" id="CADCXU010030385">
    <property type="protein sequence ID" value="CAB0016489.1"/>
    <property type="molecule type" value="Genomic_DNA"/>
</dbReference>
<dbReference type="EMBL" id="CADCXU010030384">
    <property type="protein sequence ID" value="CAB0016486.1"/>
    <property type="molecule type" value="Genomic_DNA"/>
</dbReference>
<feature type="region of interest" description="Disordered" evidence="1">
    <location>
        <begin position="15"/>
        <end position="53"/>
    </location>
</feature>
<evidence type="ECO:0000313" key="4">
    <source>
        <dbReference type="Proteomes" id="UP000479000"/>
    </source>
</evidence>
<evidence type="ECO:0000313" key="2">
    <source>
        <dbReference type="EMBL" id="CAB0016486.1"/>
    </source>
</evidence>
<organism evidence="2 4">
    <name type="scientific">Nesidiocoris tenuis</name>
    <dbReference type="NCBI Taxonomy" id="355587"/>
    <lineage>
        <taxon>Eukaryota</taxon>
        <taxon>Metazoa</taxon>
        <taxon>Ecdysozoa</taxon>
        <taxon>Arthropoda</taxon>
        <taxon>Hexapoda</taxon>
        <taxon>Insecta</taxon>
        <taxon>Pterygota</taxon>
        <taxon>Neoptera</taxon>
        <taxon>Paraneoptera</taxon>
        <taxon>Hemiptera</taxon>
        <taxon>Heteroptera</taxon>
        <taxon>Panheteroptera</taxon>
        <taxon>Cimicomorpha</taxon>
        <taxon>Miridae</taxon>
        <taxon>Dicyphina</taxon>
        <taxon>Nesidiocoris</taxon>
    </lineage>
</organism>
<feature type="compositionally biased region" description="Polar residues" evidence="1">
    <location>
        <begin position="15"/>
        <end position="24"/>
    </location>
</feature>
<keyword evidence="4" id="KW-1185">Reference proteome</keyword>